<dbReference type="Proteomes" id="UP000029644">
    <property type="component" value="Unassembled WGS sequence"/>
</dbReference>
<accession>A0A090VEB5</accession>
<name>A0A090VEB5_9FLAO</name>
<organism evidence="2 3">
    <name type="scientific">Algibacter lectus</name>
    <dbReference type="NCBI Taxonomy" id="221126"/>
    <lineage>
        <taxon>Bacteria</taxon>
        <taxon>Pseudomonadati</taxon>
        <taxon>Bacteroidota</taxon>
        <taxon>Flavobacteriia</taxon>
        <taxon>Flavobacteriales</taxon>
        <taxon>Flavobacteriaceae</taxon>
        <taxon>Algibacter</taxon>
    </lineage>
</organism>
<dbReference type="InterPro" id="IPR044023">
    <property type="entry name" value="Ig_7"/>
</dbReference>
<dbReference type="OrthoDB" id="1236981at2"/>
<protein>
    <submittedName>
        <fullName evidence="2">Large repetitive protein</fullName>
    </submittedName>
</protein>
<dbReference type="RefSeq" id="WP_152596541.1">
    <property type="nucleotide sequence ID" value="NZ_BBNQ01000006.1"/>
</dbReference>
<proteinExistence type="predicted"/>
<dbReference type="AlphaFoldDB" id="A0A090VEB5"/>
<sequence length="903" mass="98697">MAFALLISCFAKVHAQCDEVVTYNVCDMTIVDKDADGTPDGIINLYDVYNALPGVSTPITSASGTWFDPNYNFSLDVSTGDLYLWDLKDASVDIDSYQFQLIDTSSACPDGIKTRLNIVLGPFEGKPLPPAGVNDANVTVCQAVLAGFDLFQVFESQPSPHKNGVWEFVGNMGDPSNFKGLSVEGKFNAEIPYEPYGDLVEFDVFEFKYTVYGVSPCDSEKVSYFKVEVIRDVLSGEPSTYDICESDILSGMWDADIDLTDDRFLVGEDVEGTWKSAFDPTNQISNPADSNINIREVYDNLKSSTSNFGCREFTYTYSVEARSSLTDCPSKESEVVFRIYEPIKPFYQVEPLEVCLDDNKPAGISLYNELIFTTENGILYDYAEASSCSSWSFVSGPLDIRIDTDSGYIDLNTLTQANAGTYVFRYYVSSLCNACGTSGTSPCDPQFANVTIVLLPKNYAGEDTVGMEFCENDPLISSPLNLFSRLNTNSIDDPIYQGPLGTWVDNISGETITNPTTYELPEVKGSQLFDFTYSTLTDKGCVDSANLSFTVYEEYTAGVDTLLDVCDNNGVFDLFDELEGNPSGTGTWTGPNGFVTTDYKAEFDPKTADAGVYTYTVPDNVTPEGTTMCSGSEATITVTLYKSPSAGEDVAYDVCRSDLEIDLIDYLDDSANSGGVFIDVDNGNSPIGSLLDVSQLVAGVYNFRYEIQGHASCLLDTALIEITISEVEVPTTSNQTFCAVDGETVNSLVANNGYDFNWYDTAIDTTPLPLGTVLINGEDYFVAALDENGCESPKIVMTVTILPFGDDNCESCIKDGISVNGDNVNDVFDLCNLPETYPNFELNIHNRYGVTVYKGTKSTPLFSGKSNVSGTLGKQLSSGVYFYVFDPKDGMTKPFQGNFYLSK</sequence>
<evidence type="ECO:0000313" key="3">
    <source>
        <dbReference type="Proteomes" id="UP000029644"/>
    </source>
</evidence>
<comment type="caution">
    <text evidence="2">The sequence shown here is derived from an EMBL/GenBank/DDBJ whole genome shotgun (WGS) entry which is preliminary data.</text>
</comment>
<dbReference type="EMBL" id="BBNQ01000006">
    <property type="protein sequence ID" value="GAL62393.1"/>
    <property type="molecule type" value="Genomic_DNA"/>
</dbReference>
<feature type="domain" description="Ig-like" evidence="1">
    <location>
        <begin position="729"/>
        <end position="803"/>
    </location>
</feature>
<evidence type="ECO:0000313" key="2">
    <source>
        <dbReference type="EMBL" id="GAL62393.1"/>
    </source>
</evidence>
<reference evidence="2 3" key="1">
    <citation type="journal article" date="2014" name="Genome Announc.">
        <title>Draft Genome Sequences of Marine Flavobacterium Algibacter lectus Strains SS8 and NR4.</title>
        <authorList>
            <person name="Takatani N."/>
            <person name="Nakanishi M."/>
            <person name="Meirelles P."/>
            <person name="Mino S."/>
            <person name="Suda W."/>
            <person name="Oshima K."/>
            <person name="Hattori M."/>
            <person name="Ohkuma M."/>
            <person name="Hosokawa M."/>
            <person name="Miyashita K."/>
            <person name="Thompson F.L."/>
            <person name="Niwa A."/>
            <person name="Sawabe T."/>
            <person name="Sawabe T."/>
        </authorList>
    </citation>
    <scope>NUCLEOTIDE SEQUENCE [LARGE SCALE GENOMIC DNA]</scope>
    <source>
        <strain evidence="2 3">JCM 19300</strain>
    </source>
</reference>
<dbReference type="Pfam" id="PF13585">
    <property type="entry name" value="CHU_C"/>
    <property type="match status" value="1"/>
</dbReference>
<dbReference type="Pfam" id="PF19081">
    <property type="entry name" value="Ig_7"/>
    <property type="match status" value="1"/>
</dbReference>
<gene>
    <name evidence="2" type="ORF">JCM19300_2446</name>
</gene>
<evidence type="ECO:0000259" key="1">
    <source>
        <dbReference type="Pfam" id="PF19081"/>
    </source>
</evidence>